<sequence length="213" mass="22950">MTPIRISRLHFPVRALGPGARVGIWLQGCSIRCPGCISLDTWSTSRGETSVEAVVEAIVPWLATADGFTISGGEPFDQPDALKSLLTWVRAVHGGDILVYSGHPVEVLPLQEFEGLFDALISDPLVLAARQTLPLRGSDNQRLHIATELGRLRFGDMAGPAALANTLDVMFDDATGDVFLAGIPQRGDLARLQKLLELGGHKAGITEDRQQYS</sequence>
<dbReference type="PANTHER" id="PTHR30352">
    <property type="entry name" value="PYRUVATE FORMATE-LYASE-ACTIVATING ENZYME"/>
    <property type="match status" value="1"/>
</dbReference>
<dbReference type="InterPro" id="IPR007197">
    <property type="entry name" value="rSAM"/>
</dbReference>
<dbReference type="GO" id="GO:0051539">
    <property type="term" value="F:4 iron, 4 sulfur cluster binding"/>
    <property type="evidence" value="ECO:0007669"/>
    <property type="project" value="UniProtKB-KW"/>
</dbReference>
<evidence type="ECO:0000256" key="6">
    <source>
        <dbReference type="ARBA" id="ARBA00023014"/>
    </source>
</evidence>
<dbReference type="SFLD" id="SFLDS00029">
    <property type="entry name" value="Radical_SAM"/>
    <property type="match status" value="1"/>
</dbReference>
<dbReference type="Gene3D" id="3.20.20.70">
    <property type="entry name" value="Aldolase class I"/>
    <property type="match status" value="1"/>
</dbReference>
<dbReference type="AlphaFoldDB" id="A0A1K2HZC5"/>
<gene>
    <name evidence="7" type="ORF">SAMN02983003_2034</name>
</gene>
<dbReference type="SUPFAM" id="SSF102114">
    <property type="entry name" value="Radical SAM enzymes"/>
    <property type="match status" value="1"/>
</dbReference>
<dbReference type="InterPro" id="IPR013785">
    <property type="entry name" value="Aldolase_TIM"/>
</dbReference>
<dbReference type="GO" id="GO:0004748">
    <property type="term" value="F:ribonucleoside-diphosphate reductase activity, thioredoxin disulfide as acceptor"/>
    <property type="evidence" value="ECO:0007669"/>
    <property type="project" value="TreeGrafter"/>
</dbReference>
<accession>A0A1K2HZC5</accession>
<evidence type="ECO:0000313" key="8">
    <source>
        <dbReference type="Proteomes" id="UP000183447"/>
    </source>
</evidence>
<evidence type="ECO:0000313" key="7">
    <source>
        <dbReference type="EMBL" id="SFZ84480.1"/>
    </source>
</evidence>
<reference evidence="7 8" key="1">
    <citation type="submission" date="2016-11" db="EMBL/GenBank/DDBJ databases">
        <authorList>
            <person name="Jaros S."/>
            <person name="Januszkiewicz K."/>
            <person name="Wedrychowicz H."/>
        </authorList>
    </citation>
    <scope>NUCLEOTIDE SEQUENCE [LARGE SCALE GENOMIC DNA]</scope>
    <source>
        <strain evidence="7 8">ATCC 23634</strain>
    </source>
</reference>
<keyword evidence="5" id="KW-0408">Iron</keyword>
<dbReference type="Pfam" id="PF13353">
    <property type="entry name" value="Fer4_12"/>
    <property type="match status" value="1"/>
</dbReference>
<dbReference type="Proteomes" id="UP000183447">
    <property type="component" value="Unassembled WGS sequence"/>
</dbReference>
<dbReference type="GO" id="GO:0046872">
    <property type="term" value="F:metal ion binding"/>
    <property type="evidence" value="ECO:0007669"/>
    <property type="project" value="UniProtKB-KW"/>
</dbReference>
<evidence type="ECO:0000256" key="5">
    <source>
        <dbReference type="ARBA" id="ARBA00023004"/>
    </source>
</evidence>
<keyword evidence="2" id="KW-0004">4Fe-4S</keyword>
<keyword evidence="3" id="KW-0949">S-adenosyl-L-methionine</keyword>
<proteinExistence type="predicted"/>
<dbReference type="STRING" id="665118.SAMN02983003_2034"/>
<evidence type="ECO:0000256" key="4">
    <source>
        <dbReference type="ARBA" id="ARBA00022723"/>
    </source>
</evidence>
<keyword evidence="4" id="KW-0479">Metal-binding</keyword>
<dbReference type="InterPro" id="IPR058240">
    <property type="entry name" value="rSAM_sf"/>
</dbReference>
<keyword evidence="8" id="KW-1185">Reference proteome</keyword>
<organism evidence="7 8">
    <name type="scientific">Devosia enhydra</name>
    <dbReference type="NCBI Taxonomy" id="665118"/>
    <lineage>
        <taxon>Bacteria</taxon>
        <taxon>Pseudomonadati</taxon>
        <taxon>Pseudomonadota</taxon>
        <taxon>Alphaproteobacteria</taxon>
        <taxon>Hyphomicrobiales</taxon>
        <taxon>Devosiaceae</taxon>
        <taxon>Devosia</taxon>
    </lineage>
</organism>
<dbReference type="PANTHER" id="PTHR30352:SF2">
    <property type="entry name" value="ANAEROBIC RIBONUCLEOSIDE-TRIPHOSPHATE REDUCTASE-ACTIVATING PROTEIN"/>
    <property type="match status" value="1"/>
</dbReference>
<comment type="cofactor">
    <cofactor evidence="1">
        <name>[4Fe-4S] cluster</name>
        <dbReference type="ChEBI" id="CHEBI:49883"/>
    </cofactor>
</comment>
<name>A0A1K2HZC5_9HYPH</name>
<protein>
    <submittedName>
        <fullName evidence="7">Anaerobic ribonucleoside-triphosphate reductase activating protein</fullName>
    </submittedName>
</protein>
<keyword evidence="6" id="KW-0411">Iron-sulfur</keyword>
<dbReference type="InterPro" id="IPR034457">
    <property type="entry name" value="Organic_radical-activating"/>
</dbReference>
<evidence type="ECO:0000256" key="2">
    <source>
        <dbReference type="ARBA" id="ARBA00022485"/>
    </source>
</evidence>
<evidence type="ECO:0000256" key="1">
    <source>
        <dbReference type="ARBA" id="ARBA00001966"/>
    </source>
</evidence>
<dbReference type="EMBL" id="FPKU01000002">
    <property type="protein sequence ID" value="SFZ84480.1"/>
    <property type="molecule type" value="Genomic_DNA"/>
</dbReference>
<evidence type="ECO:0000256" key="3">
    <source>
        <dbReference type="ARBA" id="ARBA00022691"/>
    </source>
</evidence>